<dbReference type="EMBL" id="JAKKDU010000002">
    <property type="protein sequence ID" value="MCF7567063.1"/>
    <property type="molecule type" value="Genomic_DNA"/>
</dbReference>
<organism evidence="8 9">
    <name type="scientific">Wocania arenilitoris</name>
    <dbReference type="NCBI Taxonomy" id="2044858"/>
    <lineage>
        <taxon>Bacteria</taxon>
        <taxon>Pseudomonadati</taxon>
        <taxon>Bacteroidota</taxon>
        <taxon>Flavobacteriia</taxon>
        <taxon>Flavobacteriales</taxon>
        <taxon>Flavobacteriaceae</taxon>
        <taxon>Wocania</taxon>
    </lineage>
</organism>
<keyword evidence="9" id="KW-1185">Reference proteome</keyword>
<dbReference type="InterPro" id="IPR014047">
    <property type="entry name" value="Chr_Tranpt_l_chain"/>
</dbReference>
<dbReference type="RefSeq" id="WP_237238427.1">
    <property type="nucleotide sequence ID" value="NZ_JAKKDU010000002.1"/>
</dbReference>
<name>A0AAE3ELC2_9FLAO</name>
<evidence type="ECO:0000256" key="4">
    <source>
        <dbReference type="ARBA" id="ARBA00022692"/>
    </source>
</evidence>
<dbReference type="InterPro" id="IPR003370">
    <property type="entry name" value="Chromate_transpt"/>
</dbReference>
<keyword evidence="4 7" id="KW-0812">Transmembrane</keyword>
<feature type="transmembrane region" description="Helical" evidence="7">
    <location>
        <begin position="87"/>
        <end position="108"/>
    </location>
</feature>
<keyword evidence="5 7" id="KW-1133">Transmembrane helix</keyword>
<dbReference type="PANTHER" id="PTHR43663">
    <property type="entry name" value="CHROMATE TRANSPORT PROTEIN-RELATED"/>
    <property type="match status" value="1"/>
</dbReference>
<feature type="transmembrane region" description="Helical" evidence="7">
    <location>
        <begin position="227"/>
        <end position="250"/>
    </location>
</feature>
<evidence type="ECO:0000256" key="3">
    <source>
        <dbReference type="ARBA" id="ARBA00022475"/>
    </source>
</evidence>
<evidence type="ECO:0000313" key="8">
    <source>
        <dbReference type="EMBL" id="MCF7567063.1"/>
    </source>
</evidence>
<proteinExistence type="inferred from homology"/>
<feature type="transmembrane region" description="Helical" evidence="7">
    <location>
        <begin position="12"/>
        <end position="35"/>
    </location>
</feature>
<evidence type="ECO:0000256" key="2">
    <source>
        <dbReference type="ARBA" id="ARBA00005262"/>
    </source>
</evidence>
<dbReference type="GO" id="GO:0015109">
    <property type="term" value="F:chromate transmembrane transporter activity"/>
    <property type="evidence" value="ECO:0007669"/>
    <property type="project" value="InterPro"/>
</dbReference>
<gene>
    <name evidence="8" type="primary">chrA</name>
    <name evidence="8" type="ORF">L3X37_01620</name>
</gene>
<evidence type="ECO:0000256" key="5">
    <source>
        <dbReference type="ARBA" id="ARBA00022989"/>
    </source>
</evidence>
<comment type="similarity">
    <text evidence="2">Belongs to the chromate ion transporter (CHR) (TC 2.A.51) family.</text>
</comment>
<reference evidence="8" key="1">
    <citation type="submission" date="2022-01" db="EMBL/GenBank/DDBJ databases">
        <title>Draft genome sequence of Sabulilitoribacter arenilitoris KCTC 52401.</title>
        <authorList>
            <person name="Oh J.-S."/>
        </authorList>
    </citation>
    <scope>NUCLEOTIDE SEQUENCE</scope>
    <source>
        <strain evidence="8">HMF6543</strain>
    </source>
</reference>
<feature type="transmembrane region" description="Helical" evidence="7">
    <location>
        <begin position="298"/>
        <end position="321"/>
    </location>
</feature>
<evidence type="ECO:0000256" key="6">
    <source>
        <dbReference type="ARBA" id="ARBA00023136"/>
    </source>
</evidence>
<protein>
    <submittedName>
        <fullName evidence="8">Chromate efflux transporter</fullName>
    </submittedName>
</protein>
<dbReference type="GO" id="GO:0005886">
    <property type="term" value="C:plasma membrane"/>
    <property type="evidence" value="ECO:0007669"/>
    <property type="project" value="UniProtKB-SubCell"/>
</dbReference>
<evidence type="ECO:0000256" key="7">
    <source>
        <dbReference type="SAM" id="Phobius"/>
    </source>
</evidence>
<dbReference type="PIRSF" id="PIRSF004810">
    <property type="entry name" value="ChrA"/>
    <property type="match status" value="1"/>
</dbReference>
<dbReference type="AlphaFoldDB" id="A0AAE3ELC2"/>
<feature type="transmembrane region" description="Helical" evidence="7">
    <location>
        <begin position="365"/>
        <end position="392"/>
    </location>
</feature>
<sequence>MKINRSNLFLIDLFWSFFLIGSYSFGGHMALIAMVRKQLVDKKKVLTDDQILDGVSLASILPGPLAVNSVVYYGFILAGIKGAMVSFLGVLLPTFLLVTGFSVYYFSIGAEADFHIAFVIPVVAAVITSVGYNMAKKQMRVLSQGCIAVLAFILAVTAPNVIFIIVAIFLGGLMGYFLYAKQEVIIDVKNNATRFINRKELKTLVYILLIIISLMVIIASYNNKLNISAYLASVFSGMSLTLFGGGYVIIPIMEQALVGDLNWVTLHEFNAAIGISQITPGPILTSVTFIGYKMAGFTGAFIATVSIFLPSSILMLILSHIQQKIKHFSYIDAVMKGIRAVVIGLIFSGAYTIGLKHFGYQTLPWVIFIVSLLLFLFTKIHPALVILLTLLFSFL</sequence>
<accession>A0AAE3ELC2</accession>
<comment type="subcellular location">
    <subcellularLocation>
        <location evidence="1">Cell membrane</location>
        <topology evidence="1">Multi-pass membrane protein</topology>
    </subcellularLocation>
</comment>
<feature type="transmembrane region" description="Helical" evidence="7">
    <location>
        <begin position="201"/>
        <end position="221"/>
    </location>
</feature>
<feature type="transmembrane region" description="Helical" evidence="7">
    <location>
        <begin position="55"/>
        <end position="75"/>
    </location>
</feature>
<keyword evidence="3" id="KW-1003">Cell membrane</keyword>
<feature type="transmembrane region" description="Helical" evidence="7">
    <location>
        <begin position="333"/>
        <end position="353"/>
    </location>
</feature>
<dbReference type="InterPro" id="IPR052518">
    <property type="entry name" value="CHR_Transporter"/>
</dbReference>
<dbReference type="NCBIfam" id="TIGR00937">
    <property type="entry name" value="2A51"/>
    <property type="match status" value="1"/>
</dbReference>
<keyword evidence="6 7" id="KW-0472">Membrane</keyword>
<dbReference type="Proteomes" id="UP001199795">
    <property type="component" value="Unassembled WGS sequence"/>
</dbReference>
<evidence type="ECO:0000313" key="9">
    <source>
        <dbReference type="Proteomes" id="UP001199795"/>
    </source>
</evidence>
<feature type="transmembrane region" description="Helical" evidence="7">
    <location>
        <begin position="114"/>
        <end position="132"/>
    </location>
</feature>
<dbReference type="Pfam" id="PF02417">
    <property type="entry name" value="Chromate_transp"/>
    <property type="match status" value="2"/>
</dbReference>
<comment type="caution">
    <text evidence="8">The sequence shown here is derived from an EMBL/GenBank/DDBJ whole genome shotgun (WGS) entry which is preliminary data.</text>
</comment>
<dbReference type="PANTHER" id="PTHR43663:SF1">
    <property type="entry name" value="CHROMATE TRANSPORTER"/>
    <property type="match status" value="1"/>
</dbReference>
<evidence type="ECO:0000256" key="1">
    <source>
        <dbReference type="ARBA" id="ARBA00004651"/>
    </source>
</evidence>